<reference evidence="2" key="1">
    <citation type="journal article" date="2012" name="J. Microbiol. Biotechnol.">
        <title>Ramlibacter ginsenosidimutans sp. nov., with ginsenoside-converting activity.</title>
        <authorList>
            <person name="Wang L."/>
            <person name="An D.S."/>
            <person name="Kim S.G."/>
            <person name="Jin F.X."/>
            <person name="Kim S.C."/>
            <person name="Lee S.T."/>
            <person name="Im W.T."/>
        </authorList>
    </citation>
    <scope>NUCLEOTIDE SEQUENCE</scope>
    <source>
        <strain evidence="2">KACC 17527</strain>
    </source>
</reference>
<dbReference type="AlphaFoldDB" id="A0A934TU91"/>
<evidence type="ECO:0000313" key="3">
    <source>
        <dbReference type="Proteomes" id="UP000630528"/>
    </source>
</evidence>
<evidence type="ECO:0000313" key="2">
    <source>
        <dbReference type="EMBL" id="MBK6007679.1"/>
    </source>
</evidence>
<sequence>MPNAKDNAKASGDVHLPEIEDEVGSPAGKPVAEGAEGGPPDAEFSRDVHGQGRVGKRVEEAGILKDKDAPGLGSDKP</sequence>
<reference evidence="2" key="2">
    <citation type="submission" date="2021-01" db="EMBL/GenBank/DDBJ databases">
        <authorList>
            <person name="Kang M."/>
        </authorList>
    </citation>
    <scope>NUCLEOTIDE SEQUENCE</scope>
    <source>
        <strain evidence="2">KACC 17527</strain>
    </source>
</reference>
<feature type="compositionally biased region" description="Basic and acidic residues" evidence="1">
    <location>
        <begin position="43"/>
        <end position="77"/>
    </location>
</feature>
<name>A0A934TU91_9BURK</name>
<comment type="caution">
    <text evidence="2">The sequence shown here is derived from an EMBL/GenBank/DDBJ whole genome shotgun (WGS) entry which is preliminary data.</text>
</comment>
<dbReference type="RefSeq" id="WP_201173674.1">
    <property type="nucleotide sequence ID" value="NZ_JAEPWM010000007.1"/>
</dbReference>
<organism evidence="2 3">
    <name type="scientific">Ramlibacter ginsenosidimutans</name>
    <dbReference type="NCBI Taxonomy" id="502333"/>
    <lineage>
        <taxon>Bacteria</taxon>
        <taxon>Pseudomonadati</taxon>
        <taxon>Pseudomonadota</taxon>
        <taxon>Betaproteobacteria</taxon>
        <taxon>Burkholderiales</taxon>
        <taxon>Comamonadaceae</taxon>
        <taxon>Ramlibacter</taxon>
    </lineage>
</organism>
<gene>
    <name evidence="2" type="ORF">JJB11_16385</name>
</gene>
<feature type="region of interest" description="Disordered" evidence="1">
    <location>
        <begin position="1"/>
        <end position="77"/>
    </location>
</feature>
<dbReference type="EMBL" id="JAEPWM010000007">
    <property type="protein sequence ID" value="MBK6007679.1"/>
    <property type="molecule type" value="Genomic_DNA"/>
</dbReference>
<proteinExistence type="predicted"/>
<accession>A0A934TU91</accession>
<protein>
    <submittedName>
        <fullName evidence="2">Uncharacterized protein</fullName>
    </submittedName>
</protein>
<dbReference type="Proteomes" id="UP000630528">
    <property type="component" value="Unassembled WGS sequence"/>
</dbReference>
<keyword evidence="3" id="KW-1185">Reference proteome</keyword>
<evidence type="ECO:0000256" key="1">
    <source>
        <dbReference type="SAM" id="MobiDB-lite"/>
    </source>
</evidence>